<dbReference type="EC" id="3.4.21.89" evidence="4 8"/>
<sequence length="213" mass="24068">MTSDKSNLSKKVAENQPDTSTLESLSGVEGLSTRTSWQKAWNSQRENLQIVIIALALAILIRALIAEPRFIPSDSMLPTLHIGDRVVVEKISYYLEPPKTGDIVVFSPPEQLQEQGFTQDQAFIKRIIGLPGQTVAVKQGLVYLNDKPLVENYIAEPPKYQWGPYRVPENQYFVMGDNRNNSNDSSRWGFLPKQNIIGRAVVRFWPLERIGNV</sequence>
<dbReference type="PRINTS" id="PR00727">
    <property type="entry name" value="LEADERPTASE"/>
</dbReference>
<evidence type="ECO:0000256" key="7">
    <source>
        <dbReference type="PIRSR" id="PIRSR600223-1"/>
    </source>
</evidence>
<comment type="similarity">
    <text evidence="3 9">Belongs to the peptidase S26 family.</text>
</comment>
<feature type="active site" evidence="7">
    <location>
        <position position="75"/>
    </location>
</feature>
<feature type="active site" evidence="7">
    <location>
        <position position="125"/>
    </location>
</feature>
<dbReference type="AlphaFoldDB" id="A0A2G4F1U7"/>
<dbReference type="InterPro" id="IPR019757">
    <property type="entry name" value="Pept_S26A_signal_pept_1_Lys-AS"/>
</dbReference>
<name>A0A2G4F1U7_9CYAN</name>
<dbReference type="InterPro" id="IPR019756">
    <property type="entry name" value="Pept_S26A_signal_pept_1_Ser-AS"/>
</dbReference>
<keyword evidence="8" id="KW-0472">Membrane</keyword>
<dbReference type="RefSeq" id="WP_096830010.1">
    <property type="nucleotide sequence ID" value="NZ_NXIB02000044.1"/>
</dbReference>
<evidence type="ECO:0000256" key="8">
    <source>
        <dbReference type="RuleBase" id="RU003993"/>
    </source>
</evidence>
<feature type="transmembrane region" description="Helical" evidence="8">
    <location>
        <begin position="47"/>
        <end position="65"/>
    </location>
</feature>
<comment type="subcellular location">
    <subcellularLocation>
        <location evidence="2">Cell membrane</location>
        <topology evidence="2">Single-pass type II membrane protein</topology>
    </subcellularLocation>
    <subcellularLocation>
        <location evidence="9">Membrane</location>
        <topology evidence="9">Single-pass type II membrane protein</topology>
    </subcellularLocation>
</comment>
<dbReference type="PROSITE" id="PS00760">
    <property type="entry name" value="SPASE_I_2"/>
    <property type="match status" value="1"/>
</dbReference>
<keyword evidence="8" id="KW-0812">Transmembrane</keyword>
<dbReference type="OrthoDB" id="9802919at2"/>
<evidence type="ECO:0000256" key="2">
    <source>
        <dbReference type="ARBA" id="ARBA00004401"/>
    </source>
</evidence>
<dbReference type="PROSITE" id="PS00501">
    <property type="entry name" value="SPASE_I_1"/>
    <property type="match status" value="1"/>
</dbReference>
<evidence type="ECO:0000259" key="11">
    <source>
        <dbReference type="Pfam" id="PF10502"/>
    </source>
</evidence>
<reference evidence="12" key="1">
    <citation type="submission" date="2017-10" db="EMBL/GenBank/DDBJ databases">
        <title>Draft genome sequence of the planktic cyanobacteria Tychonema bourrellyi isolated from alpine lentic freshwater.</title>
        <authorList>
            <person name="Tett A."/>
            <person name="Armanini F."/>
            <person name="Asnicar F."/>
            <person name="Boscaini A."/>
            <person name="Pasolli E."/>
            <person name="Zolfo M."/>
            <person name="Donati C."/>
            <person name="Salmaso N."/>
            <person name="Segata N."/>
        </authorList>
    </citation>
    <scope>NUCLEOTIDE SEQUENCE</scope>
    <source>
        <strain evidence="12">FEM_GT703</strain>
    </source>
</reference>
<dbReference type="CDD" id="cd06530">
    <property type="entry name" value="S26_SPase_I"/>
    <property type="match status" value="1"/>
</dbReference>
<dbReference type="Proteomes" id="UP000226442">
    <property type="component" value="Unassembled WGS sequence"/>
</dbReference>
<accession>A0A2G4F1U7</accession>
<organism evidence="12 13">
    <name type="scientific">Tychonema bourrellyi FEM_GT703</name>
    <dbReference type="NCBI Taxonomy" id="2040638"/>
    <lineage>
        <taxon>Bacteria</taxon>
        <taxon>Bacillati</taxon>
        <taxon>Cyanobacteriota</taxon>
        <taxon>Cyanophyceae</taxon>
        <taxon>Oscillatoriophycideae</taxon>
        <taxon>Oscillatoriales</taxon>
        <taxon>Microcoleaceae</taxon>
        <taxon>Tychonema</taxon>
    </lineage>
</organism>
<comment type="catalytic activity">
    <reaction evidence="1 8">
        <text>Cleavage of hydrophobic, N-terminal signal or leader sequences from secreted and periplasmic proteins.</text>
        <dbReference type="EC" id="3.4.21.89"/>
    </reaction>
</comment>
<evidence type="ECO:0000256" key="3">
    <source>
        <dbReference type="ARBA" id="ARBA00009370"/>
    </source>
</evidence>
<dbReference type="PROSITE" id="PS00761">
    <property type="entry name" value="SPASE_I_3"/>
    <property type="match status" value="1"/>
</dbReference>
<dbReference type="GO" id="GO:0005886">
    <property type="term" value="C:plasma membrane"/>
    <property type="evidence" value="ECO:0007669"/>
    <property type="project" value="UniProtKB-SubCell"/>
</dbReference>
<dbReference type="InterPro" id="IPR019533">
    <property type="entry name" value="Peptidase_S26"/>
</dbReference>
<dbReference type="InterPro" id="IPR000223">
    <property type="entry name" value="Pept_S26A_signal_pept_1"/>
</dbReference>
<evidence type="ECO:0000256" key="5">
    <source>
        <dbReference type="ARBA" id="ARBA00022670"/>
    </source>
</evidence>
<dbReference type="PANTHER" id="PTHR43390">
    <property type="entry name" value="SIGNAL PEPTIDASE I"/>
    <property type="match status" value="1"/>
</dbReference>
<dbReference type="InterPro" id="IPR036286">
    <property type="entry name" value="LexA/Signal_pep-like_sf"/>
</dbReference>
<dbReference type="EMBL" id="NXIB02000044">
    <property type="protein sequence ID" value="PHX55719.1"/>
    <property type="molecule type" value="Genomic_DNA"/>
</dbReference>
<dbReference type="InterPro" id="IPR019758">
    <property type="entry name" value="Pept_S26A_signal_pept_1_CS"/>
</dbReference>
<dbReference type="GO" id="GO:0004252">
    <property type="term" value="F:serine-type endopeptidase activity"/>
    <property type="evidence" value="ECO:0007669"/>
    <property type="project" value="InterPro"/>
</dbReference>
<evidence type="ECO:0000313" key="13">
    <source>
        <dbReference type="Proteomes" id="UP000226442"/>
    </source>
</evidence>
<keyword evidence="6 8" id="KW-0378">Hydrolase</keyword>
<feature type="domain" description="Peptidase S26" evidence="11">
    <location>
        <begin position="46"/>
        <end position="205"/>
    </location>
</feature>
<keyword evidence="5 8" id="KW-0645">Protease</keyword>
<evidence type="ECO:0000313" key="12">
    <source>
        <dbReference type="EMBL" id="PHX55719.1"/>
    </source>
</evidence>
<feature type="region of interest" description="Disordered" evidence="10">
    <location>
        <begin position="1"/>
        <end position="27"/>
    </location>
</feature>
<evidence type="ECO:0000256" key="4">
    <source>
        <dbReference type="ARBA" id="ARBA00013208"/>
    </source>
</evidence>
<evidence type="ECO:0000256" key="9">
    <source>
        <dbReference type="RuleBase" id="RU362042"/>
    </source>
</evidence>
<gene>
    <name evidence="12" type="primary">lepB</name>
    <name evidence="12" type="ORF">CP500_009500</name>
</gene>
<protein>
    <recommendedName>
        <fullName evidence="4 8">Signal peptidase I</fullName>
        <ecNumber evidence="4 8">3.4.21.89</ecNumber>
    </recommendedName>
</protein>
<comment type="caution">
    <text evidence="12">The sequence shown here is derived from an EMBL/GenBank/DDBJ whole genome shotgun (WGS) entry which is preliminary data.</text>
</comment>
<proteinExistence type="inferred from homology"/>
<keyword evidence="13" id="KW-1185">Reference proteome</keyword>
<evidence type="ECO:0000256" key="10">
    <source>
        <dbReference type="SAM" id="MobiDB-lite"/>
    </source>
</evidence>
<dbReference type="SUPFAM" id="SSF51306">
    <property type="entry name" value="LexA/Signal peptidase"/>
    <property type="match status" value="1"/>
</dbReference>
<keyword evidence="8" id="KW-1133">Transmembrane helix</keyword>
<dbReference type="GO" id="GO:0006465">
    <property type="term" value="P:signal peptide processing"/>
    <property type="evidence" value="ECO:0007669"/>
    <property type="project" value="InterPro"/>
</dbReference>
<dbReference type="GO" id="GO:0009003">
    <property type="term" value="F:signal peptidase activity"/>
    <property type="evidence" value="ECO:0007669"/>
    <property type="project" value="UniProtKB-EC"/>
</dbReference>
<evidence type="ECO:0000256" key="6">
    <source>
        <dbReference type="ARBA" id="ARBA00022801"/>
    </source>
</evidence>
<dbReference type="Pfam" id="PF10502">
    <property type="entry name" value="Peptidase_S26"/>
    <property type="match status" value="1"/>
</dbReference>
<dbReference type="NCBIfam" id="TIGR02227">
    <property type="entry name" value="sigpep_I_bact"/>
    <property type="match status" value="1"/>
</dbReference>
<dbReference type="Gene3D" id="2.10.109.10">
    <property type="entry name" value="Umud Fragment, subunit A"/>
    <property type="match status" value="1"/>
</dbReference>
<evidence type="ECO:0000256" key="1">
    <source>
        <dbReference type="ARBA" id="ARBA00000677"/>
    </source>
</evidence>
<dbReference type="PANTHER" id="PTHR43390:SF1">
    <property type="entry name" value="CHLOROPLAST PROCESSING PEPTIDASE"/>
    <property type="match status" value="1"/>
</dbReference>